<evidence type="ECO:0000313" key="4">
    <source>
        <dbReference type="Proteomes" id="UP000217083"/>
    </source>
</evidence>
<dbReference type="InterPro" id="IPR013693">
    <property type="entry name" value="SpoIID/LytB_N"/>
</dbReference>
<evidence type="ECO:0000313" key="3">
    <source>
        <dbReference type="EMBL" id="OZM56379.1"/>
    </source>
</evidence>
<reference evidence="4" key="1">
    <citation type="submission" date="2017-08" db="EMBL/GenBank/DDBJ databases">
        <authorList>
            <person name="Huang Z."/>
        </authorList>
    </citation>
    <scope>NUCLEOTIDE SEQUENCE [LARGE SCALE GENOMIC DNA]</scope>
    <source>
        <strain evidence="4">SA5d-4</strain>
    </source>
</reference>
<evidence type="ECO:0000256" key="1">
    <source>
        <dbReference type="SAM" id="Phobius"/>
    </source>
</evidence>
<protein>
    <submittedName>
        <fullName evidence="3">Stage II sporulation protein D</fullName>
    </submittedName>
</protein>
<dbReference type="Pfam" id="PF08486">
    <property type="entry name" value="SpoIID"/>
    <property type="match status" value="1"/>
</dbReference>
<dbReference type="AlphaFoldDB" id="A0A263BRP5"/>
<feature type="domain" description="Sporulation stage II protein D amidase enhancer LytB N-terminal" evidence="2">
    <location>
        <begin position="92"/>
        <end position="194"/>
    </location>
</feature>
<dbReference type="PANTHER" id="PTHR30032:SF4">
    <property type="entry name" value="AMIDASE ENHANCER"/>
    <property type="match status" value="1"/>
</dbReference>
<dbReference type="EMBL" id="NPIA01000006">
    <property type="protein sequence ID" value="OZM56379.1"/>
    <property type="molecule type" value="Genomic_DNA"/>
</dbReference>
<dbReference type="NCBIfam" id="TIGR02669">
    <property type="entry name" value="SpoIID_LytB"/>
    <property type="match status" value="1"/>
</dbReference>
<keyword evidence="4" id="KW-1185">Reference proteome</keyword>
<comment type="caution">
    <text evidence="3">The sequence shown here is derived from an EMBL/GenBank/DDBJ whole genome shotgun (WGS) entry which is preliminary data.</text>
</comment>
<feature type="transmembrane region" description="Helical" evidence="1">
    <location>
        <begin position="32"/>
        <end position="52"/>
    </location>
</feature>
<evidence type="ECO:0000259" key="2">
    <source>
        <dbReference type="Pfam" id="PF08486"/>
    </source>
</evidence>
<organism evidence="3 4">
    <name type="scientific">Lottiidibacillus patelloidae</name>
    <dbReference type="NCBI Taxonomy" id="2670334"/>
    <lineage>
        <taxon>Bacteria</taxon>
        <taxon>Bacillati</taxon>
        <taxon>Bacillota</taxon>
        <taxon>Bacilli</taxon>
        <taxon>Bacillales</taxon>
        <taxon>Bacillaceae</taxon>
        <taxon>Lottiidibacillus</taxon>
    </lineage>
</organism>
<keyword evidence="1" id="KW-1133">Transmembrane helix</keyword>
<dbReference type="InterPro" id="IPR013486">
    <property type="entry name" value="SpoIID/LytB"/>
</dbReference>
<gene>
    <name evidence="3" type="primary">spoIID</name>
    <name evidence="3" type="ORF">CIB95_11425</name>
</gene>
<reference evidence="3 4" key="2">
    <citation type="submission" date="2017-09" db="EMBL/GenBank/DDBJ databases">
        <title>Bacillus patelloidae sp. nov., isolated from the intestinal tract of a marine limpet.</title>
        <authorList>
            <person name="Liu R."/>
            <person name="Dong C."/>
            <person name="Shao Z."/>
        </authorList>
    </citation>
    <scope>NUCLEOTIDE SEQUENCE [LARGE SCALE GENOMIC DNA]</scope>
    <source>
        <strain evidence="3 4">SA5d-4</strain>
    </source>
</reference>
<dbReference type="GO" id="GO:0030288">
    <property type="term" value="C:outer membrane-bounded periplasmic space"/>
    <property type="evidence" value="ECO:0007669"/>
    <property type="project" value="TreeGrafter"/>
</dbReference>
<keyword evidence="1" id="KW-0812">Transmembrane</keyword>
<dbReference type="GO" id="GO:0030435">
    <property type="term" value="P:sporulation resulting in formation of a cellular spore"/>
    <property type="evidence" value="ECO:0007669"/>
    <property type="project" value="InterPro"/>
</dbReference>
<dbReference type="InterPro" id="IPR014225">
    <property type="entry name" value="Spore_II_D_firmicutes"/>
</dbReference>
<accession>A0A263BRP5</accession>
<dbReference type="NCBIfam" id="TIGR02870">
    <property type="entry name" value="spore_II_D"/>
    <property type="match status" value="1"/>
</dbReference>
<dbReference type="PANTHER" id="PTHR30032">
    <property type="entry name" value="N-ACETYLMURAMOYL-L-ALANINE AMIDASE-RELATED"/>
    <property type="match status" value="1"/>
</dbReference>
<dbReference type="Proteomes" id="UP000217083">
    <property type="component" value="Unassembled WGS sequence"/>
</dbReference>
<proteinExistence type="predicted"/>
<sequence length="366" mass="41353">MLVLFHMLYYTRDKHAVNIILEACWNMNLKPILAFVTVTIFLVLILPALLVLPFSGDDKEYVAQKDNPNKQYEPVIAVPEPSIDIAVFRYNANKIETVDLEDYVIGVVASEMPAEFEEEALKAQALTARTYILRQLMYPSDIKLPEGADVTDTVYHQVYRNYEDYKKLWGDDYEWKIAKVKQAVYATSGEILTYNDQPITASFFSTSNGYTVNSEDYWENAFPYLRSVASPWDVNSPRYTKTITISKSDFEKKLGVSLPSGDKIGSVVSRTSGDRIGEVIIGGKSFSGREVRQKLELHSTDFTWQRKGNEITITTKGYGHGVGMSQYGANGMALEGKTYQDIVNYYYQGVKISSIDAYLPGAKKKK</sequence>
<name>A0A263BRP5_9BACI</name>
<dbReference type="InterPro" id="IPR051922">
    <property type="entry name" value="Bact_Sporulation_Assoc"/>
</dbReference>
<keyword evidence="1" id="KW-0472">Membrane</keyword>